<dbReference type="GO" id="GO:0016787">
    <property type="term" value="F:hydrolase activity"/>
    <property type="evidence" value="ECO:0007669"/>
    <property type="project" value="UniProtKB-KW"/>
</dbReference>
<evidence type="ECO:0000256" key="1">
    <source>
        <dbReference type="ARBA" id="ARBA00010552"/>
    </source>
</evidence>
<proteinExistence type="inferred from homology"/>
<sequence length="135" mass="14506">MIRRWNPETLAAPIGTYSHLAHVPAEYELVLVSGQVGVLPDGSLAGDDAESQTRAVFANIERLLEAVGAGPDQLVRVFSMVAGTEHLGGYRTALRETFERWYPGGDWPAQSLIVAAALAKPEILAEVEATIAVPR</sequence>
<evidence type="ECO:0000313" key="3">
    <source>
        <dbReference type="Proteomes" id="UP001597483"/>
    </source>
</evidence>
<dbReference type="PANTHER" id="PTHR11803">
    <property type="entry name" value="2-IMINOBUTANOATE/2-IMINOPROPANOATE DEAMINASE RIDA"/>
    <property type="match status" value="1"/>
</dbReference>
<accession>A0ABW5H3U4</accession>
<dbReference type="RefSeq" id="WP_378302749.1">
    <property type="nucleotide sequence ID" value="NZ_JBHUKS010000006.1"/>
</dbReference>
<dbReference type="Pfam" id="PF01042">
    <property type="entry name" value="Ribonuc_L-PSP"/>
    <property type="match status" value="1"/>
</dbReference>
<name>A0ABW5H3U4_9PSEU</name>
<dbReference type="SUPFAM" id="SSF55298">
    <property type="entry name" value="YjgF-like"/>
    <property type="match status" value="1"/>
</dbReference>
<evidence type="ECO:0000313" key="2">
    <source>
        <dbReference type="EMBL" id="MFD2467746.1"/>
    </source>
</evidence>
<protein>
    <submittedName>
        <fullName evidence="2">RidA family protein</fullName>
        <ecNumber evidence="2">3.5.-.-</ecNumber>
    </submittedName>
</protein>
<gene>
    <name evidence="2" type="ORF">ACFSVL_10100</name>
</gene>
<keyword evidence="3" id="KW-1185">Reference proteome</keyword>
<comment type="caution">
    <text evidence="2">The sequence shown here is derived from an EMBL/GenBank/DDBJ whole genome shotgun (WGS) entry which is preliminary data.</text>
</comment>
<dbReference type="Proteomes" id="UP001597483">
    <property type="component" value="Unassembled WGS sequence"/>
</dbReference>
<reference evidence="3" key="1">
    <citation type="journal article" date="2019" name="Int. J. Syst. Evol. Microbiol.">
        <title>The Global Catalogue of Microorganisms (GCM) 10K type strain sequencing project: providing services to taxonomists for standard genome sequencing and annotation.</title>
        <authorList>
            <consortium name="The Broad Institute Genomics Platform"/>
            <consortium name="The Broad Institute Genome Sequencing Center for Infectious Disease"/>
            <person name="Wu L."/>
            <person name="Ma J."/>
        </authorList>
    </citation>
    <scope>NUCLEOTIDE SEQUENCE [LARGE SCALE GENOMIC DNA]</scope>
    <source>
        <strain evidence="3">CGMCC 4.7641</strain>
    </source>
</reference>
<keyword evidence="2" id="KW-0378">Hydrolase</keyword>
<dbReference type="CDD" id="cd00448">
    <property type="entry name" value="YjgF_YER057c_UK114_family"/>
    <property type="match status" value="1"/>
</dbReference>
<dbReference type="InterPro" id="IPR006175">
    <property type="entry name" value="YjgF/YER057c/UK114"/>
</dbReference>
<dbReference type="PANTHER" id="PTHR11803:SF58">
    <property type="entry name" value="PROTEIN HMF1-RELATED"/>
    <property type="match status" value="1"/>
</dbReference>
<dbReference type="EC" id="3.5.-.-" evidence="2"/>
<dbReference type="Gene3D" id="3.30.1330.40">
    <property type="entry name" value="RutC-like"/>
    <property type="match status" value="1"/>
</dbReference>
<organism evidence="2 3">
    <name type="scientific">Amycolatopsis silviterrae</name>
    <dbReference type="NCBI Taxonomy" id="1656914"/>
    <lineage>
        <taxon>Bacteria</taxon>
        <taxon>Bacillati</taxon>
        <taxon>Actinomycetota</taxon>
        <taxon>Actinomycetes</taxon>
        <taxon>Pseudonocardiales</taxon>
        <taxon>Pseudonocardiaceae</taxon>
        <taxon>Amycolatopsis</taxon>
    </lineage>
</organism>
<dbReference type="InterPro" id="IPR035959">
    <property type="entry name" value="RutC-like_sf"/>
</dbReference>
<dbReference type="EMBL" id="JBHUKS010000006">
    <property type="protein sequence ID" value="MFD2467746.1"/>
    <property type="molecule type" value="Genomic_DNA"/>
</dbReference>
<comment type="similarity">
    <text evidence="1">Belongs to the RutC family.</text>
</comment>